<feature type="domain" description="N-acetyltransferase" evidence="1">
    <location>
        <begin position="1"/>
        <end position="154"/>
    </location>
</feature>
<protein>
    <submittedName>
        <fullName evidence="3">Acetyltransferase</fullName>
    </submittedName>
    <submittedName>
        <fullName evidence="2">Podospora anserina S mat+ genomic DNA chromosome 4, supercontig 4</fullName>
    </submittedName>
</protein>
<evidence type="ECO:0000313" key="2">
    <source>
        <dbReference type="EMBL" id="CAP66670.1"/>
    </source>
</evidence>
<dbReference type="InterPro" id="IPR016181">
    <property type="entry name" value="Acyl_CoA_acyltransferase"/>
</dbReference>
<dbReference type="GeneID" id="6190532"/>
<dbReference type="PANTHER" id="PTHR43441:SF5">
    <property type="entry name" value="FAMILY ACETYLTRANSFERASE, PUTATIVE-RELATED"/>
    <property type="match status" value="1"/>
</dbReference>
<dbReference type="InterPro" id="IPR000182">
    <property type="entry name" value="GNAT_dom"/>
</dbReference>
<gene>
    <name evidence="2" type="ORF">PODANS_4_8240</name>
</gene>
<dbReference type="eggNOG" id="ENOG502S4YT">
    <property type="taxonomic scope" value="Eukaryota"/>
</dbReference>
<dbReference type="GO" id="GO:0008999">
    <property type="term" value="F:protein-N-terminal-alanine acetyltransferase activity"/>
    <property type="evidence" value="ECO:0007669"/>
    <property type="project" value="TreeGrafter"/>
</dbReference>
<dbReference type="Gene3D" id="3.40.630.30">
    <property type="match status" value="1"/>
</dbReference>
<dbReference type="AlphaFoldDB" id="B2AR92"/>
<dbReference type="EMBL" id="FO904939">
    <property type="protein sequence ID" value="CDP28406.1"/>
    <property type="molecule type" value="Genomic_DNA"/>
</dbReference>
<keyword evidence="4" id="KW-1185">Reference proteome</keyword>
<dbReference type="InterPro" id="IPR051908">
    <property type="entry name" value="Ribosomal_N-acetyltransferase"/>
</dbReference>
<evidence type="ECO:0000259" key="1">
    <source>
        <dbReference type="PROSITE" id="PS51186"/>
    </source>
</evidence>
<dbReference type="GO" id="GO:1990189">
    <property type="term" value="F:protein N-terminal-serine acetyltransferase activity"/>
    <property type="evidence" value="ECO:0007669"/>
    <property type="project" value="TreeGrafter"/>
</dbReference>
<organism evidence="2">
    <name type="scientific">Podospora anserina (strain S / ATCC MYA-4624 / DSM 980 / FGSC 10383)</name>
    <name type="common">Pleurage anserina</name>
    <dbReference type="NCBI Taxonomy" id="515849"/>
    <lineage>
        <taxon>Eukaryota</taxon>
        <taxon>Fungi</taxon>
        <taxon>Dikarya</taxon>
        <taxon>Ascomycota</taxon>
        <taxon>Pezizomycotina</taxon>
        <taxon>Sordariomycetes</taxon>
        <taxon>Sordariomycetidae</taxon>
        <taxon>Sordariales</taxon>
        <taxon>Podosporaceae</taxon>
        <taxon>Podospora</taxon>
        <taxon>Podospora anserina</taxon>
    </lineage>
</organism>
<dbReference type="PANTHER" id="PTHR43441">
    <property type="entry name" value="RIBOSOMAL-PROTEIN-SERINE ACETYLTRANSFERASE"/>
    <property type="match status" value="1"/>
</dbReference>
<dbReference type="OrthoDB" id="41238at2759"/>
<evidence type="ECO:0000313" key="3">
    <source>
        <dbReference type="EMBL" id="CDP28406.1"/>
    </source>
</evidence>
<dbReference type="Proteomes" id="UP000001197">
    <property type="component" value="Chromosome 4"/>
</dbReference>
<dbReference type="KEGG" id="pan:PODANSg3032"/>
<evidence type="ECO:0000313" key="4">
    <source>
        <dbReference type="Proteomes" id="UP000001197"/>
    </source>
</evidence>
<reference evidence="4" key="3">
    <citation type="journal article" date="2014" name="Genetics">
        <title>Maintaining two mating types: Structure of the mating type locus and its role in heterokaryosis in Podospora anserina.</title>
        <authorList>
            <person name="Grognet P."/>
            <person name="Bidard F."/>
            <person name="Kuchly C."/>
            <person name="Tong L.C.H."/>
            <person name="Coppin E."/>
            <person name="Benkhali J.A."/>
            <person name="Couloux A."/>
            <person name="Wincker P."/>
            <person name="Debuchy R."/>
            <person name="Silar P."/>
        </authorList>
    </citation>
    <scope>GENOME REANNOTATION</scope>
    <source>
        <strain evidence="4">S / ATCC MYA-4624 / DSM 980 / FGSC 10383</strain>
    </source>
</reference>
<dbReference type="PROSITE" id="PS51186">
    <property type="entry name" value="GNAT"/>
    <property type="match status" value="1"/>
</dbReference>
<dbReference type="FunCoup" id="B2AR92">
    <property type="interactions" value="679"/>
</dbReference>
<dbReference type="HOGENOM" id="CLU_078023_1_0_1"/>
<sequence length="192" mass="21245">MPTGPYATTEEFVSQFLEQTSRQNPGWFTFAVIDLTRPASPEDEEGELAGMMSFMDTSPVHLSTEIGCIVIFPEYQRTHVTTNAVGLMLRYALDSPEQGGIGLRRVQWKTSSANAASARTAERLGFRHEGVLRWHMVFRGGDGKHKVRNGKALPRDSPAGDYGRDTVILGLCWDDWEGGAREKVGGLMARRG</sequence>
<reference evidence="2 4" key="1">
    <citation type="journal article" date="2008" name="Genome Biol.">
        <title>The genome sequence of the model ascomycete fungus Podospora anserina.</title>
        <authorList>
            <person name="Espagne E."/>
            <person name="Lespinet O."/>
            <person name="Malagnac F."/>
            <person name="Da Silva C."/>
            <person name="Jaillon O."/>
            <person name="Porcel B.M."/>
            <person name="Couloux A."/>
            <person name="Aury J.-M."/>
            <person name="Segurens B."/>
            <person name="Poulain J."/>
            <person name="Anthouard V."/>
            <person name="Grossetete S."/>
            <person name="Khalili H."/>
            <person name="Coppin E."/>
            <person name="Dequard-Chablat M."/>
            <person name="Picard M."/>
            <person name="Contamine V."/>
            <person name="Arnaise S."/>
            <person name="Bourdais A."/>
            <person name="Berteaux-Lecellier V."/>
            <person name="Gautheret D."/>
            <person name="de Vries R.P."/>
            <person name="Battaglia E."/>
            <person name="Coutinho P.M."/>
            <person name="Danchin E.G.J."/>
            <person name="Henrissat B."/>
            <person name="El Khoury R."/>
            <person name="Sainsard-Chanet A."/>
            <person name="Boivin A."/>
            <person name="Pinan-Lucarre B."/>
            <person name="Sellem C.H."/>
            <person name="Debuchy R."/>
            <person name="Wincker P."/>
            <person name="Weissenbach J."/>
            <person name="Silar P."/>
        </authorList>
    </citation>
    <scope>NUCLEOTIDE SEQUENCE [LARGE SCALE GENOMIC DNA]</scope>
    <source>
        <strain evidence="4">S / ATCC MYA-4624 / DSM 980 / FGSC 10383</strain>
        <strain evidence="2">S mat+</strain>
    </source>
</reference>
<dbReference type="VEuPathDB" id="FungiDB:PODANS_4_8240"/>
<reference evidence="2" key="2">
    <citation type="submission" date="2008-07" db="EMBL/GenBank/DDBJ databases">
        <authorList>
            <person name="Genoscope - CEA"/>
        </authorList>
    </citation>
    <scope>NUCLEOTIDE SEQUENCE</scope>
    <source>
        <strain evidence="2">S mat+</strain>
    </source>
</reference>
<reference evidence="3" key="4">
    <citation type="submission" date="2015-04" db="EMBL/GenBank/DDBJ databases">
        <title>Maintaining two mating types: Structure of the mating type locus and its role in heterokaryosis in Podospora anserina.</title>
        <authorList>
            <person name="Grognet P."/>
            <person name="Bidard F."/>
            <person name="Kuchly C."/>
            <person name="Chan Ho Tong L."/>
            <person name="Coppin E."/>
            <person name="Ait Benkhali J."/>
            <person name="Couloux A."/>
            <person name="Wincker P."/>
            <person name="Debuchy R."/>
            <person name="Silar P."/>
        </authorList>
    </citation>
    <scope>NUCLEOTIDE SEQUENCE</scope>
</reference>
<name>B2AR92_PODAN</name>
<dbReference type="Pfam" id="PF13302">
    <property type="entry name" value="Acetyltransf_3"/>
    <property type="match status" value="1"/>
</dbReference>
<dbReference type="RefSeq" id="XP_001906004.1">
    <property type="nucleotide sequence ID" value="XM_001905969.1"/>
</dbReference>
<proteinExistence type="predicted"/>
<accession>B2AR92</accession>
<dbReference type="EMBL" id="CU633895">
    <property type="protein sequence ID" value="CAP66670.1"/>
    <property type="molecule type" value="Genomic_DNA"/>
</dbReference>
<dbReference type="SUPFAM" id="SSF55729">
    <property type="entry name" value="Acyl-CoA N-acyltransferases (Nat)"/>
    <property type="match status" value="1"/>
</dbReference>